<dbReference type="Pfam" id="PF00590">
    <property type="entry name" value="TP_methylase"/>
    <property type="match status" value="1"/>
</dbReference>
<evidence type="ECO:0000256" key="7">
    <source>
        <dbReference type="ARBA" id="ARBA00023244"/>
    </source>
</evidence>
<reference evidence="12 13" key="1">
    <citation type="submission" date="2017-01" db="EMBL/GenBank/DDBJ databases">
        <authorList>
            <person name="Mah S.A."/>
            <person name="Swanson W.J."/>
            <person name="Moy G.W."/>
            <person name="Vacquier V.D."/>
        </authorList>
    </citation>
    <scope>NUCLEOTIDE SEQUENCE [LARGE SCALE GENOMIC DNA]</scope>
    <source>
        <strain evidence="12 13">DSM 21219</strain>
    </source>
</reference>
<dbReference type="PROSITE" id="PS00839">
    <property type="entry name" value="SUMT_1"/>
    <property type="match status" value="1"/>
</dbReference>
<dbReference type="EC" id="2.1.1.107" evidence="2"/>
<keyword evidence="7" id="KW-0627">Porphyrin biosynthesis</keyword>
<dbReference type="NCBIfam" id="TIGR01469">
    <property type="entry name" value="cobA_cysG_Cterm"/>
    <property type="match status" value="1"/>
</dbReference>
<dbReference type="FunFam" id="3.30.950.10:FF:000001">
    <property type="entry name" value="Siroheme synthase"/>
    <property type="match status" value="1"/>
</dbReference>
<dbReference type="SUPFAM" id="SSF53790">
    <property type="entry name" value="Tetrapyrrole methylase"/>
    <property type="match status" value="1"/>
</dbReference>
<evidence type="ECO:0000256" key="1">
    <source>
        <dbReference type="ARBA" id="ARBA00005879"/>
    </source>
</evidence>
<dbReference type="AlphaFoldDB" id="A0A1R3WLM4"/>
<evidence type="ECO:0000256" key="4">
    <source>
        <dbReference type="ARBA" id="ARBA00022603"/>
    </source>
</evidence>
<dbReference type="GO" id="GO:0004851">
    <property type="term" value="F:uroporphyrin-III C-methyltransferase activity"/>
    <property type="evidence" value="ECO:0007669"/>
    <property type="project" value="UniProtKB-EC"/>
</dbReference>
<keyword evidence="5 10" id="KW-0808">Transferase</keyword>
<dbReference type="InterPro" id="IPR014776">
    <property type="entry name" value="4pyrrole_Mease_sub2"/>
</dbReference>
<gene>
    <name evidence="12" type="ORF">SAMN05421849_1006</name>
</gene>
<dbReference type="PROSITE" id="PS00840">
    <property type="entry name" value="SUMT_2"/>
    <property type="match status" value="1"/>
</dbReference>
<dbReference type="NCBIfam" id="NF004790">
    <property type="entry name" value="PRK06136.1"/>
    <property type="match status" value="1"/>
</dbReference>
<keyword evidence="6" id="KW-0949">S-adenosyl-L-methionine</keyword>
<evidence type="ECO:0000259" key="11">
    <source>
        <dbReference type="Pfam" id="PF00590"/>
    </source>
</evidence>
<dbReference type="InterPro" id="IPR000878">
    <property type="entry name" value="4pyrrol_Mease"/>
</dbReference>
<dbReference type="Proteomes" id="UP000192455">
    <property type="component" value="Unassembled WGS sequence"/>
</dbReference>
<proteinExistence type="inferred from homology"/>
<protein>
    <recommendedName>
        <fullName evidence="2">uroporphyrinogen-III C-methyltransferase</fullName>
        <ecNumber evidence="2">2.1.1.107</ecNumber>
    </recommendedName>
</protein>
<dbReference type="STRING" id="515897.SAMN05421849_1006"/>
<dbReference type="PANTHER" id="PTHR45790:SF3">
    <property type="entry name" value="S-ADENOSYL-L-METHIONINE-DEPENDENT UROPORPHYRINOGEN III METHYLTRANSFERASE, CHLOROPLASTIC"/>
    <property type="match status" value="1"/>
</dbReference>
<dbReference type="EMBL" id="FTPS01000001">
    <property type="protein sequence ID" value="SIT78712.1"/>
    <property type="molecule type" value="Genomic_DNA"/>
</dbReference>
<dbReference type="InterPro" id="IPR014777">
    <property type="entry name" value="4pyrrole_Mease_sub1"/>
</dbReference>
<dbReference type="UniPathway" id="UPA00262">
    <property type="reaction ID" value="UER00211"/>
</dbReference>
<sequence length="261" mass="27459">MTRGKVYLIGAGPGSADLMTLRALRMLNAAEAVVHDRLVSPEILALAPRGARMIPVGKAPGHHSVPQERINEILFELATQGLAVARLKGGDPLIFGRGSEEAAYLAERGITVEYAPGITAAQGMAASCGVPLTHRGLATGVRYVTGHRAADQSLDLDWDSLADPETTLVVYMGAANMPEIALKLIRAGMPPDLPVMAVASATTPRERRLLSRLDRIGLDIRATPLKAPVLFVIGHVVSLHAEYADVSGAVQPEGMAAVAGE</sequence>
<keyword evidence="13" id="KW-1185">Reference proteome</keyword>
<feature type="domain" description="Tetrapyrrole methylase" evidence="11">
    <location>
        <begin position="5"/>
        <end position="214"/>
    </location>
</feature>
<dbReference type="GO" id="GO:0032259">
    <property type="term" value="P:methylation"/>
    <property type="evidence" value="ECO:0007669"/>
    <property type="project" value="UniProtKB-KW"/>
</dbReference>
<dbReference type="Gene3D" id="3.40.1010.10">
    <property type="entry name" value="Cobalt-precorrin-4 Transmethylase, Domain 1"/>
    <property type="match status" value="1"/>
</dbReference>
<evidence type="ECO:0000313" key="12">
    <source>
        <dbReference type="EMBL" id="SIT78712.1"/>
    </source>
</evidence>
<evidence type="ECO:0000256" key="10">
    <source>
        <dbReference type="RuleBase" id="RU003960"/>
    </source>
</evidence>
<keyword evidence="4 10" id="KW-0489">Methyltransferase</keyword>
<evidence type="ECO:0000256" key="5">
    <source>
        <dbReference type="ARBA" id="ARBA00022679"/>
    </source>
</evidence>
<dbReference type="RefSeq" id="WP_076648227.1">
    <property type="nucleotide sequence ID" value="NZ_FTPS01000001.1"/>
</dbReference>
<dbReference type="OrthoDB" id="9815856at2"/>
<evidence type="ECO:0000256" key="6">
    <source>
        <dbReference type="ARBA" id="ARBA00022691"/>
    </source>
</evidence>
<evidence type="ECO:0000256" key="3">
    <source>
        <dbReference type="ARBA" id="ARBA00022573"/>
    </source>
</evidence>
<dbReference type="Gene3D" id="3.30.950.10">
    <property type="entry name" value="Methyltransferase, Cobalt-precorrin-4 Transmethylase, Domain 2"/>
    <property type="match status" value="1"/>
</dbReference>
<comment type="pathway">
    <text evidence="8">Porphyrin-containing compound metabolism; siroheme biosynthesis; precorrin-2 from uroporphyrinogen III: step 1/1.</text>
</comment>
<dbReference type="FunFam" id="3.40.1010.10:FF:000001">
    <property type="entry name" value="Siroheme synthase"/>
    <property type="match status" value="1"/>
</dbReference>
<dbReference type="InterPro" id="IPR050161">
    <property type="entry name" value="Siro_Cobalamin_biosynth"/>
</dbReference>
<evidence type="ECO:0000256" key="9">
    <source>
        <dbReference type="ARBA" id="ARBA00060548"/>
    </source>
</evidence>
<evidence type="ECO:0000256" key="8">
    <source>
        <dbReference type="ARBA" id="ARBA00025705"/>
    </source>
</evidence>
<dbReference type="PANTHER" id="PTHR45790">
    <property type="entry name" value="SIROHEME SYNTHASE-RELATED"/>
    <property type="match status" value="1"/>
</dbReference>
<comment type="pathway">
    <text evidence="9">Cofactor biosynthesis; adenosylcobalamin biosynthesis; precorrin-2 from uroporphyrinogen III: step 1/1.</text>
</comment>
<dbReference type="InterPro" id="IPR035996">
    <property type="entry name" value="4pyrrol_Methylase_sf"/>
</dbReference>
<evidence type="ECO:0000256" key="2">
    <source>
        <dbReference type="ARBA" id="ARBA00012162"/>
    </source>
</evidence>
<dbReference type="GO" id="GO:0019354">
    <property type="term" value="P:siroheme biosynthetic process"/>
    <property type="evidence" value="ECO:0007669"/>
    <property type="project" value="UniProtKB-UniPathway"/>
</dbReference>
<name>A0A1R3WLM4_9RHOB</name>
<dbReference type="InterPro" id="IPR006366">
    <property type="entry name" value="CobA/CysG_C"/>
</dbReference>
<organism evidence="12 13">
    <name type="scientific">Pontibaca methylaminivorans</name>
    <dbReference type="NCBI Taxonomy" id="515897"/>
    <lineage>
        <taxon>Bacteria</taxon>
        <taxon>Pseudomonadati</taxon>
        <taxon>Pseudomonadota</taxon>
        <taxon>Alphaproteobacteria</taxon>
        <taxon>Rhodobacterales</taxon>
        <taxon>Roseobacteraceae</taxon>
        <taxon>Pontibaca</taxon>
    </lineage>
</organism>
<accession>A0A1R3WLM4</accession>
<dbReference type="InterPro" id="IPR003043">
    <property type="entry name" value="Uropor_MeTrfase_CS"/>
</dbReference>
<evidence type="ECO:0000313" key="13">
    <source>
        <dbReference type="Proteomes" id="UP000192455"/>
    </source>
</evidence>
<comment type="similarity">
    <text evidence="1 10">Belongs to the precorrin methyltransferase family.</text>
</comment>
<keyword evidence="3" id="KW-0169">Cobalamin biosynthesis</keyword>
<dbReference type="CDD" id="cd11642">
    <property type="entry name" value="SUMT"/>
    <property type="match status" value="1"/>
</dbReference>
<dbReference type="GO" id="GO:0009236">
    <property type="term" value="P:cobalamin biosynthetic process"/>
    <property type="evidence" value="ECO:0007669"/>
    <property type="project" value="UniProtKB-KW"/>
</dbReference>